<feature type="chain" id="PRO_5005211020" description="Carboxypeptidase-like regulatory domain-containing protein" evidence="1">
    <location>
        <begin position="28"/>
        <end position="422"/>
    </location>
</feature>
<keyword evidence="3" id="KW-1185">Reference proteome</keyword>
<evidence type="ECO:0000256" key="1">
    <source>
        <dbReference type="SAM" id="SignalP"/>
    </source>
</evidence>
<protein>
    <recommendedName>
        <fullName evidence="4">Carboxypeptidase-like regulatory domain-containing protein</fullName>
    </recommendedName>
</protein>
<evidence type="ECO:0008006" key="4">
    <source>
        <dbReference type="Google" id="ProtNLM"/>
    </source>
</evidence>
<dbReference type="PATRIC" id="fig|1379910.4.peg.3733"/>
<dbReference type="OrthoDB" id="1223654at2"/>
<dbReference type="Proteomes" id="UP000036458">
    <property type="component" value="Chromosome"/>
</dbReference>
<dbReference type="AlphaFoldDB" id="A0A0H4VNT7"/>
<dbReference type="SUPFAM" id="SSF49464">
    <property type="entry name" value="Carboxypeptidase regulatory domain-like"/>
    <property type="match status" value="1"/>
</dbReference>
<dbReference type="Gene3D" id="2.60.40.1120">
    <property type="entry name" value="Carboxypeptidase-like, regulatory domain"/>
    <property type="match status" value="1"/>
</dbReference>
<feature type="signal peptide" evidence="1">
    <location>
        <begin position="1"/>
        <end position="27"/>
    </location>
</feature>
<sequence length="422" mass="47584">MPSFFFPGCRKSGSLLLLLFCFFSASAFGQGMGSIIGTVVDANTKQPLGFATVFIAQTTYGTNAAENGTFKLAALPAGSHELVVSFLGYESVSHAVTLQPGQQLSFRFELSPKANALQEVVVRVDPDWKGNYETFFQNFIGRSPNAAATEIVNANALHFKFDAQESTLTAEADEELVIENKALGYRLYFGLKAFEMSFKDKRVFHAGYPRFVEMKPRSKAQQKRWAAARLKAYRGSMMHFGRALYAQNLEAEGFNVRKLRRIPNPNRPPEQEIQAGIRRARAQSKGMVVTYVKPGRPEDSLSYWLRMSRLDKQVAQLFTGAIPYDQLIRKDTSTGQTRLQFTDFLNVVYTKEREEAGFLSQNTFGARRTPTWQTSLLTLLEPYTFLEPTGMILNPYSHLIEGYWGWEKLAEMLPLDYTPTAK</sequence>
<gene>
    <name evidence="2" type="ORF">TH63_17135</name>
</gene>
<keyword evidence="1" id="KW-0732">Signal</keyword>
<dbReference type="InterPro" id="IPR008969">
    <property type="entry name" value="CarboxyPept-like_regulatory"/>
</dbReference>
<dbReference type="KEGG" id="ruf:TH63_17135"/>
<organism evidence="2 3">
    <name type="scientific">Rufibacter radiotolerans</name>
    <dbReference type="NCBI Taxonomy" id="1379910"/>
    <lineage>
        <taxon>Bacteria</taxon>
        <taxon>Pseudomonadati</taxon>
        <taxon>Bacteroidota</taxon>
        <taxon>Cytophagia</taxon>
        <taxon>Cytophagales</taxon>
        <taxon>Hymenobacteraceae</taxon>
        <taxon>Rufibacter</taxon>
    </lineage>
</organism>
<name>A0A0H4VNT7_9BACT</name>
<accession>A0A0H4VNT7</accession>
<dbReference type="EMBL" id="CP010777">
    <property type="protein sequence ID" value="AKQ46973.1"/>
    <property type="molecule type" value="Genomic_DNA"/>
</dbReference>
<dbReference type="STRING" id="1379910.TH63_17135"/>
<dbReference type="Pfam" id="PF13715">
    <property type="entry name" value="CarbopepD_reg_2"/>
    <property type="match status" value="1"/>
</dbReference>
<evidence type="ECO:0000313" key="3">
    <source>
        <dbReference type="Proteomes" id="UP000036458"/>
    </source>
</evidence>
<reference evidence="2 3" key="1">
    <citation type="submission" date="2015-01" db="EMBL/GenBank/DDBJ databases">
        <title>Rufibacter sp./DG31D/ whole genome sequencing.</title>
        <authorList>
            <person name="Kim M.K."/>
            <person name="Srinivasan S."/>
            <person name="Lee J.-J."/>
        </authorList>
    </citation>
    <scope>NUCLEOTIDE SEQUENCE [LARGE SCALE GENOMIC DNA]</scope>
    <source>
        <strain evidence="2 3">DG31D</strain>
    </source>
</reference>
<proteinExistence type="predicted"/>
<evidence type="ECO:0000313" key="2">
    <source>
        <dbReference type="EMBL" id="AKQ46973.1"/>
    </source>
</evidence>